<gene>
    <name evidence="1" type="ORF">PRI8871_00579</name>
</gene>
<evidence type="ECO:0000313" key="1">
    <source>
        <dbReference type="EMBL" id="SPF77990.1"/>
    </source>
</evidence>
<dbReference type="AlphaFoldDB" id="A0A2R8APT6"/>
<organism evidence="1 2">
    <name type="scientific">Pseudoprimorskyibacter insulae</name>
    <dbReference type="NCBI Taxonomy" id="1695997"/>
    <lineage>
        <taxon>Bacteria</taxon>
        <taxon>Pseudomonadati</taxon>
        <taxon>Pseudomonadota</taxon>
        <taxon>Alphaproteobacteria</taxon>
        <taxon>Rhodobacterales</taxon>
        <taxon>Paracoccaceae</taxon>
        <taxon>Pseudoprimorskyibacter</taxon>
    </lineage>
</organism>
<evidence type="ECO:0000313" key="2">
    <source>
        <dbReference type="Proteomes" id="UP000244904"/>
    </source>
</evidence>
<protein>
    <submittedName>
        <fullName evidence="1">Uncharacterized protein</fullName>
    </submittedName>
</protein>
<proteinExistence type="predicted"/>
<reference evidence="2" key="1">
    <citation type="submission" date="2018-03" db="EMBL/GenBank/DDBJ databases">
        <authorList>
            <person name="Rodrigo-Torres L."/>
            <person name="Arahal R. D."/>
            <person name="Lucena T."/>
        </authorList>
    </citation>
    <scope>NUCLEOTIDE SEQUENCE [LARGE SCALE GENOMIC DNA]</scope>
    <source>
        <strain evidence="2">CECT 8871</strain>
    </source>
</reference>
<keyword evidence="2" id="KW-1185">Reference proteome</keyword>
<dbReference type="EMBL" id="OMOJ01000001">
    <property type="protein sequence ID" value="SPF77990.1"/>
    <property type="molecule type" value="Genomic_DNA"/>
</dbReference>
<dbReference type="Proteomes" id="UP000244904">
    <property type="component" value="Unassembled WGS sequence"/>
</dbReference>
<name>A0A2R8APT6_9RHOB</name>
<accession>A0A2R8APT6</accession>
<sequence length="260" mass="28187">MAWGQVKTVSVAILALGLGAQVWAQEASLPLPIPYDRDTREISVVTDEGLKSMARLPQNLKDARQAMFNDQIVDADDLKALADRGDTLAALHFVDVLKARGIENNPSDTAYYAAIAVGGGRVWALPEMVQAMHMLDPKTEPKARVNKYISVLYPHAWAGNTLALEAVMSFNGEGRLFGPLSSATKAKIDEQLETQTAGRFDLQRAVDILRKPTLTEAELGTARTLLERAQNSDHLAVATTAANLLEQLAANHYGNAAQNN</sequence>